<reference evidence="2" key="4">
    <citation type="submission" date="2025-05" db="UniProtKB">
        <authorList>
            <consortium name="EnsemblFungi"/>
        </authorList>
    </citation>
    <scope>IDENTIFICATION</scope>
    <source>
        <strain evidence="2">isolate 1-1 / race 1 (BBBD)</strain>
    </source>
</reference>
<organism evidence="1">
    <name type="scientific">Puccinia triticina (isolate 1-1 / race 1 (BBBD))</name>
    <name type="common">Brown leaf rust fungus</name>
    <dbReference type="NCBI Taxonomy" id="630390"/>
    <lineage>
        <taxon>Eukaryota</taxon>
        <taxon>Fungi</taxon>
        <taxon>Dikarya</taxon>
        <taxon>Basidiomycota</taxon>
        <taxon>Pucciniomycotina</taxon>
        <taxon>Pucciniomycetes</taxon>
        <taxon>Pucciniales</taxon>
        <taxon>Pucciniaceae</taxon>
        <taxon>Puccinia</taxon>
    </lineage>
</organism>
<evidence type="ECO:0000313" key="1">
    <source>
        <dbReference type="EMBL" id="OAV93758.1"/>
    </source>
</evidence>
<reference evidence="1" key="2">
    <citation type="submission" date="2016-05" db="EMBL/GenBank/DDBJ databases">
        <title>Comparative analysis highlights variable genome content of wheat rusts and divergence of the mating loci.</title>
        <authorList>
            <person name="Cuomo C.A."/>
            <person name="Bakkeren G."/>
            <person name="Szabo L."/>
            <person name="Khalil H."/>
            <person name="Joly D."/>
            <person name="Goldberg J."/>
            <person name="Young S."/>
            <person name="Zeng Q."/>
            <person name="Fellers J."/>
        </authorList>
    </citation>
    <scope>NUCLEOTIDE SEQUENCE [LARGE SCALE GENOMIC DNA]</scope>
    <source>
        <strain evidence="1">1-1 BBBD Race 1</strain>
    </source>
</reference>
<reference evidence="1" key="1">
    <citation type="submission" date="2009-11" db="EMBL/GenBank/DDBJ databases">
        <authorList>
            <consortium name="The Broad Institute Genome Sequencing Platform"/>
            <person name="Ward D."/>
            <person name="Feldgarden M."/>
            <person name="Earl A."/>
            <person name="Young S.K."/>
            <person name="Zeng Q."/>
            <person name="Koehrsen M."/>
            <person name="Alvarado L."/>
            <person name="Berlin A."/>
            <person name="Bochicchio J."/>
            <person name="Borenstein D."/>
            <person name="Chapman S.B."/>
            <person name="Chen Z."/>
            <person name="Engels R."/>
            <person name="Freedman E."/>
            <person name="Gellesch M."/>
            <person name="Goldberg J."/>
            <person name="Griggs A."/>
            <person name="Gujja S."/>
            <person name="Heilman E."/>
            <person name="Heiman D."/>
            <person name="Hepburn T."/>
            <person name="Howarth C."/>
            <person name="Jen D."/>
            <person name="Larson L."/>
            <person name="Lewis B."/>
            <person name="Mehta T."/>
            <person name="Park D."/>
            <person name="Pearson M."/>
            <person name="Roberts A."/>
            <person name="Saif S."/>
            <person name="Shea T."/>
            <person name="Shenoy N."/>
            <person name="Sisk P."/>
            <person name="Stolte C."/>
            <person name="Sykes S."/>
            <person name="Thomson T."/>
            <person name="Walk T."/>
            <person name="White J."/>
            <person name="Yandava C."/>
            <person name="Izard J."/>
            <person name="Baranova O.V."/>
            <person name="Blanton J.M."/>
            <person name="Tanner A.C."/>
            <person name="Dewhirst F.E."/>
            <person name="Haas B."/>
            <person name="Nusbaum C."/>
            <person name="Birren B."/>
        </authorList>
    </citation>
    <scope>NUCLEOTIDE SEQUENCE [LARGE SCALE GENOMIC DNA]</scope>
    <source>
        <strain evidence="1">1-1 BBBD Race 1</strain>
    </source>
</reference>
<dbReference type="VEuPathDB" id="FungiDB:PTTG_27213"/>
<gene>
    <name evidence="1" type="ORF">PTTG_27213</name>
</gene>
<dbReference type="EMBL" id="ADAS02000047">
    <property type="protein sequence ID" value="OAV93758.1"/>
    <property type="molecule type" value="Genomic_DNA"/>
</dbReference>
<evidence type="ECO:0000313" key="3">
    <source>
        <dbReference type="Proteomes" id="UP000005240"/>
    </source>
</evidence>
<name>A0A180GMR0_PUCT1</name>
<keyword evidence="3" id="KW-1185">Reference proteome</keyword>
<dbReference type="AlphaFoldDB" id="A0A180GMR0"/>
<proteinExistence type="predicted"/>
<protein>
    <submittedName>
        <fullName evidence="1 2">Uncharacterized protein</fullName>
    </submittedName>
</protein>
<dbReference type="OrthoDB" id="3176171at2759"/>
<sequence>MSEASDTKLQLSRMKDVLAKKIWDKAVVNEGPNAKLVGQLQEEVDTLRPRTTEGHGQDTCAVSLLPEEQVS</sequence>
<dbReference type="EnsemblFungi" id="PTTG_27213-t43_1">
    <property type="protein sequence ID" value="PTTG_27213-t43_1-p1"/>
    <property type="gene ID" value="PTTG_27213"/>
</dbReference>
<accession>A0A180GMR0</accession>
<evidence type="ECO:0000313" key="2">
    <source>
        <dbReference type="EnsemblFungi" id="PTTG_27213-t43_1-p1"/>
    </source>
</evidence>
<reference evidence="2 3" key="3">
    <citation type="journal article" date="2017" name="G3 (Bethesda)">
        <title>Comparative analysis highlights variable genome content of wheat rusts and divergence of the mating loci.</title>
        <authorList>
            <person name="Cuomo C.A."/>
            <person name="Bakkeren G."/>
            <person name="Khalil H.B."/>
            <person name="Panwar V."/>
            <person name="Joly D."/>
            <person name="Linning R."/>
            <person name="Sakthikumar S."/>
            <person name="Song X."/>
            <person name="Adiconis X."/>
            <person name="Fan L."/>
            <person name="Goldberg J.M."/>
            <person name="Levin J.Z."/>
            <person name="Young S."/>
            <person name="Zeng Q."/>
            <person name="Anikster Y."/>
            <person name="Bruce M."/>
            <person name="Wang M."/>
            <person name="Yin C."/>
            <person name="McCallum B."/>
            <person name="Szabo L.J."/>
            <person name="Hulbert S."/>
            <person name="Chen X."/>
            <person name="Fellers J.P."/>
        </authorList>
    </citation>
    <scope>NUCLEOTIDE SEQUENCE</scope>
    <source>
        <strain evidence="3">Isolate 1-1 / race 1 (BBBD)</strain>
        <strain evidence="2">isolate 1-1 / race 1 (BBBD)</strain>
    </source>
</reference>
<dbReference type="Proteomes" id="UP000005240">
    <property type="component" value="Unassembled WGS sequence"/>
</dbReference>
<dbReference type="STRING" id="630390.A0A180GMR0"/>